<evidence type="ECO:0000313" key="2">
    <source>
        <dbReference type="Proteomes" id="UP000002296"/>
    </source>
</evidence>
<dbReference type="KEGG" id="tcr:508575.10"/>
<dbReference type="PaxDb" id="353153-Q4CLG6"/>
<name>Q4CLG6_TRYCC</name>
<dbReference type="AlphaFoldDB" id="Q4CLG6"/>
<organism evidence="1 2">
    <name type="scientific">Trypanosoma cruzi (strain CL Brener)</name>
    <dbReference type="NCBI Taxonomy" id="353153"/>
    <lineage>
        <taxon>Eukaryota</taxon>
        <taxon>Discoba</taxon>
        <taxon>Euglenozoa</taxon>
        <taxon>Kinetoplastea</taxon>
        <taxon>Metakinetoplastina</taxon>
        <taxon>Trypanosomatida</taxon>
        <taxon>Trypanosomatidae</taxon>
        <taxon>Trypanosoma</taxon>
        <taxon>Schizotrypanum</taxon>
    </lineage>
</organism>
<dbReference type="RefSeq" id="XP_802564.1">
    <property type="nucleotide sequence ID" value="XM_797471.1"/>
</dbReference>
<dbReference type="InParanoid" id="Q4CLG6"/>
<evidence type="ECO:0000313" key="1">
    <source>
        <dbReference type="EMBL" id="EAN81118.1"/>
    </source>
</evidence>
<proteinExistence type="predicted"/>
<dbReference type="Proteomes" id="UP000002296">
    <property type="component" value="Unassembled WGS sequence"/>
</dbReference>
<dbReference type="GeneID" id="3531896"/>
<sequence>MNRPLRKGTRGRLFFLLRCTSEPPIRGRGRSACRISLNFREFLHGHPHAHARNPPVCPPVGGRPGCKGKMW</sequence>
<feature type="non-terminal residue" evidence="1">
    <location>
        <position position="71"/>
    </location>
</feature>
<dbReference type="EMBL" id="AAHK01004485">
    <property type="protein sequence ID" value="EAN81118.1"/>
    <property type="molecule type" value="Genomic_DNA"/>
</dbReference>
<gene>
    <name evidence="1" type="ORF">Tc00.1047053508575.10</name>
</gene>
<protein>
    <submittedName>
        <fullName evidence="1">Uncharacterized protein</fullName>
    </submittedName>
</protein>
<comment type="caution">
    <text evidence="1">The sequence shown here is derived from an EMBL/GenBank/DDBJ whole genome shotgun (WGS) entry which is preliminary data.</text>
</comment>
<reference evidence="1 2" key="1">
    <citation type="journal article" date="2005" name="Science">
        <title>The genome sequence of Trypanosoma cruzi, etiologic agent of Chagas disease.</title>
        <authorList>
            <person name="El-Sayed N.M."/>
            <person name="Myler P.J."/>
            <person name="Bartholomeu D.C."/>
            <person name="Nilsson D."/>
            <person name="Aggarwal G."/>
            <person name="Tran A.N."/>
            <person name="Ghedin E."/>
            <person name="Worthey E.A."/>
            <person name="Delcher A.L."/>
            <person name="Blandin G."/>
            <person name="Westenberger S.J."/>
            <person name="Caler E."/>
            <person name="Cerqueira G.C."/>
            <person name="Branche C."/>
            <person name="Haas B."/>
            <person name="Anupama A."/>
            <person name="Arner E."/>
            <person name="Aslund L."/>
            <person name="Attipoe P."/>
            <person name="Bontempi E."/>
            <person name="Bringaud F."/>
            <person name="Burton P."/>
            <person name="Cadag E."/>
            <person name="Campbell D.A."/>
            <person name="Carrington M."/>
            <person name="Crabtree J."/>
            <person name="Darban H."/>
            <person name="da Silveira J.F."/>
            <person name="de Jong P."/>
            <person name="Edwards K."/>
            <person name="Englund P.T."/>
            <person name="Fazelina G."/>
            <person name="Feldblyum T."/>
            <person name="Ferella M."/>
            <person name="Frasch A.C."/>
            <person name="Gull K."/>
            <person name="Horn D."/>
            <person name="Hou L."/>
            <person name="Huang Y."/>
            <person name="Kindlund E."/>
            <person name="Klingbeil M."/>
            <person name="Kluge S."/>
            <person name="Koo H."/>
            <person name="Lacerda D."/>
            <person name="Levin M.J."/>
            <person name="Lorenzi H."/>
            <person name="Louie T."/>
            <person name="Machado C.R."/>
            <person name="McCulloch R."/>
            <person name="McKenna A."/>
            <person name="Mizuno Y."/>
            <person name="Mottram J.C."/>
            <person name="Nelson S."/>
            <person name="Ochaya S."/>
            <person name="Osoegawa K."/>
            <person name="Pai G."/>
            <person name="Parsons M."/>
            <person name="Pentony M."/>
            <person name="Pettersson U."/>
            <person name="Pop M."/>
            <person name="Ramirez J.L."/>
            <person name="Rinta J."/>
            <person name="Robertson L."/>
            <person name="Salzberg S.L."/>
            <person name="Sanchez D.O."/>
            <person name="Seyler A."/>
            <person name="Sharma R."/>
            <person name="Shetty J."/>
            <person name="Simpson A.J."/>
            <person name="Sisk E."/>
            <person name="Tammi M.T."/>
            <person name="Tarleton R."/>
            <person name="Teixeira S."/>
            <person name="Van Aken S."/>
            <person name="Vogt C."/>
            <person name="Ward P.N."/>
            <person name="Wickstead B."/>
            <person name="Wortman J."/>
            <person name="White O."/>
            <person name="Fraser C.M."/>
            <person name="Stuart K.D."/>
            <person name="Andersson B."/>
        </authorList>
    </citation>
    <scope>NUCLEOTIDE SEQUENCE [LARGE SCALE GENOMIC DNA]</scope>
    <source>
        <strain evidence="1 2">CL Brener</strain>
    </source>
</reference>
<keyword evidence="2" id="KW-1185">Reference proteome</keyword>
<accession>Q4CLG6</accession>